<dbReference type="eggNOG" id="COG0406">
    <property type="taxonomic scope" value="Bacteria"/>
</dbReference>
<dbReference type="AlphaFoldDB" id="A0A0R2KNY3"/>
<keyword evidence="3" id="KW-1185">Reference proteome</keyword>
<dbReference type="InterPro" id="IPR013078">
    <property type="entry name" value="His_Pase_superF_clade-1"/>
</dbReference>
<feature type="binding site" evidence="1">
    <location>
        <position position="60"/>
    </location>
    <ligand>
        <name>substrate</name>
    </ligand>
</feature>
<reference evidence="2 3" key="1">
    <citation type="journal article" date="2015" name="Genome Announc.">
        <title>Expanding the biotechnology potential of lactobacilli through comparative genomics of 213 strains and associated genera.</title>
        <authorList>
            <person name="Sun Z."/>
            <person name="Harris H.M."/>
            <person name="McCann A."/>
            <person name="Guo C."/>
            <person name="Argimon S."/>
            <person name="Zhang W."/>
            <person name="Yang X."/>
            <person name="Jeffery I.B."/>
            <person name="Cooney J.C."/>
            <person name="Kagawa T.F."/>
            <person name="Liu W."/>
            <person name="Song Y."/>
            <person name="Salvetti E."/>
            <person name="Wrobel A."/>
            <person name="Rasinkangas P."/>
            <person name="Parkhill J."/>
            <person name="Rea M.C."/>
            <person name="O'Sullivan O."/>
            <person name="Ritari J."/>
            <person name="Douillard F.P."/>
            <person name="Paul Ross R."/>
            <person name="Yang R."/>
            <person name="Briner A.E."/>
            <person name="Felis G.E."/>
            <person name="de Vos W.M."/>
            <person name="Barrangou R."/>
            <person name="Klaenhammer T.R."/>
            <person name="Caufield P.W."/>
            <person name="Cui Y."/>
            <person name="Zhang H."/>
            <person name="O'Toole P.W."/>
        </authorList>
    </citation>
    <scope>NUCLEOTIDE SEQUENCE [LARGE SCALE GENOMIC DNA]</scope>
    <source>
        <strain evidence="2 3">DSM 22408</strain>
    </source>
</reference>
<comment type="caution">
    <text evidence="2">The sequence shown here is derived from an EMBL/GenBank/DDBJ whole genome shotgun (WGS) entry which is preliminary data.</text>
</comment>
<dbReference type="GO" id="GO:0016791">
    <property type="term" value="F:phosphatase activity"/>
    <property type="evidence" value="ECO:0007669"/>
    <property type="project" value="TreeGrafter"/>
</dbReference>
<dbReference type="SMART" id="SM00855">
    <property type="entry name" value="PGAM"/>
    <property type="match status" value="1"/>
</dbReference>
<dbReference type="STRING" id="1122146.IV53_GL000358"/>
<dbReference type="InterPro" id="IPR029033">
    <property type="entry name" value="His_PPase_superfam"/>
</dbReference>
<evidence type="ECO:0000313" key="3">
    <source>
        <dbReference type="Proteomes" id="UP000051500"/>
    </source>
</evidence>
<dbReference type="CDD" id="cd07067">
    <property type="entry name" value="HP_PGM_like"/>
    <property type="match status" value="1"/>
</dbReference>
<evidence type="ECO:0000256" key="1">
    <source>
        <dbReference type="PIRSR" id="PIRSR613078-2"/>
    </source>
</evidence>
<dbReference type="GO" id="GO:0005737">
    <property type="term" value="C:cytoplasm"/>
    <property type="evidence" value="ECO:0007669"/>
    <property type="project" value="TreeGrafter"/>
</dbReference>
<dbReference type="Gene3D" id="3.40.50.1240">
    <property type="entry name" value="Phosphoglycerate mutase-like"/>
    <property type="match status" value="1"/>
</dbReference>
<dbReference type="PATRIC" id="fig|1122146.4.peg.370"/>
<organism evidence="2 3">
    <name type="scientific">Ligilactobacillus ceti DSM 22408</name>
    <dbReference type="NCBI Taxonomy" id="1122146"/>
    <lineage>
        <taxon>Bacteria</taxon>
        <taxon>Bacillati</taxon>
        <taxon>Bacillota</taxon>
        <taxon>Bacilli</taxon>
        <taxon>Lactobacillales</taxon>
        <taxon>Lactobacillaceae</taxon>
        <taxon>Ligilactobacillus</taxon>
    </lineage>
</organism>
<name>A0A0R2KNY3_9LACO</name>
<dbReference type="PANTHER" id="PTHR48100:SF1">
    <property type="entry name" value="HISTIDINE PHOSPHATASE FAMILY PROTEIN-RELATED"/>
    <property type="match status" value="1"/>
</dbReference>
<dbReference type="SUPFAM" id="SSF53254">
    <property type="entry name" value="Phosphoglycerate mutase-like"/>
    <property type="match status" value="1"/>
</dbReference>
<dbReference type="Proteomes" id="UP000051500">
    <property type="component" value="Unassembled WGS sequence"/>
</dbReference>
<dbReference type="PANTHER" id="PTHR48100">
    <property type="entry name" value="BROAD-SPECIFICITY PHOSPHATASE YOR283W-RELATED"/>
    <property type="match status" value="1"/>
</dbReference>
<gene>
    <name evidence="2" type="ORF">IV53_GL000358</name>
</gene>
<dbReference type="EMBL" id="JQBZ01000025">
    <property type="protein sequence ID" value="KRN88394.1"/>
    <property type="molecule type" value="Genomic_DNA"/>
</dbReference>
<dbReference type="Pfam" id="PF00300">
    <property type="entry name" value="His_Phos_1"/>
    <property type="match status" value="1"/>
</dbReference>
<feature type="binding site" evidence="1">
    <location>
        <begin position="10"/>
        <end position="17"/>
    </location>
    <ligand>
        <name>substrate</name>
    </ligand>
</feature>
<evidence type="ECO:0008006" key="4">
    <source>
        <dbReference type="Google" id="ProtNLM"/>
    </source>
</evidence>
<accession>A0A0R2KNY3</accession>
<sequence>MKTITGVFIRHGFSQANQALRIAGVTDIDLTIPGIEELEVIKEKQLFPATDLYFCSPMKRTRTTFKTLLGEKDHTVFLDEFKELDFGDLEWELFEKADLPDLFSKWYDNQTRDNVENQVDFTQRITAGLNEILTSCTNDNAQSFTLVSHSCVMRQIIHIFQPLTKEEFLNYHIANGHGFIAQITYDETNNQITKTSLQYV</sequence>
<dbReference type="OrthoDB" id="9782128at2"/>
<evidence type="ECO:0000313" key="2">
    <source>
        <dbReference type="EMBL" id="KRN88394.1"/>
    </source>
</evidence>
<protein>
    <recommendedName>
        <fullName evidence="4">Phosphoglycerate mutase</fullName>
    </recommendedName>
</protein>
<proteinExistence type="predicted"/>
<dbReference type="RefSeq" id="WP_051188944.1">
    <property type="nucleotide sequence ID" value="NZ_JQBZ01000025.1"/>
</dbReference>
<dbReference type="InterPro" id="IPR050275">
    <property type="entry name" value="PGM_Phosphatase"/>
</dbReference>